<dbReference type="PANTHER" id="PTHR43847:SF1">
    <property type="entry name" value="BLL3993 PROTEIN"/>
    <property type="match status" value="1"/>
</dbReference>
<dbReference type="PANTHER" id="PTHR43847">
    <property type="entry name" value="BLL3993 PROTEIN"/>
    <property type="match status" value="1"/>
</dbReference>
<sequence length="258" mass="28056">MKGSTVRVPVVAPPEAGRTAASAQRSPMAEAERALMARILAEGVLWGTSLPSAPWRIRSNMRLDAIAPLALVSRILVAVGYLGFFVFFFSQARPARGADTKRAPASQLGIAIQMVAYALVWMLQRRPPAAGAPLSAAEITLDLLAPVISAASAWMGLSAVRTLGRQWSYTARIVQDHKLVTDGPYRLVRHPIYTAMFGKLIAANFAFGHWIGLWVGGSIFVLGTMIRIRAEERLLREAFGAEYEAYARRVPALIPFVG</sequence>
<feature type="transmembrane region" description="Helical" evidence="5">
    <location>
        <begin position="135"/>
        <end position="157"/>
    </location>
</feature>
<keyword evidence="2 5" id="KW-0812">Transmembrane</keyword>
<comment type="caution">
    <text evidence="6">The sequence shown here is derived from an EMBL/GenBank/DDBJ whole genome shotgun (WGS) entry which is preliminary data.</text>
</comment>
<keyword evidence="6" id="KW-0808">Transferase</keyword>
<keyword evidence="3 5" id="KW-1133">Transmembrane helix</keyword>
<organism evidence="6 7">
    <name type="scientific">Eiseniibacteriota bacterium</name>
    <dbReference type="NCBI Taxonomy" id="2212470"/>
    <lineage>
        <taxon>Bacteria</taxon>
        <taxon>Candidatus Eiseniibacteriota</taxon>
    </lineage>
</organism>
<feature type="transmembrane region" description="Helical" evidence="5">
    <location>
        <begin position="105"/>
        <end position="123"/>
    </location>
</feature>
<evidence type="ECO:0000256" key="2">
    <source>
        <dbReference type="ARBA" id="ARBA00022692"/>
    </source>
</evidence>
<proteinExistence type="predicted"/>
<dbReference type="GO" id="GO:0032259">
    <property type="term" value="P:methylation"/>
    <property type="evidence" value="ECO:0007669"/>
    <property type="project" value="UniProtKB-KW"/>
</dbReference>
<evidence type="ECO:0000256" key="4">
    <source>
        <dbReference type="ARBA" id="ARBA00023136"/>
    </source>
</evidence>
<gene>
    <name evidence="6" type="ORF">E6K72_08580</name>
</gene>
<protein>
    <submittedName>
        <fullName evidence="6">Isoprenylcysteine carboxylmethyltransferase family protein</fullName>
    </submittedName>
</protein>
<name>A0A538SP37_UNCEI</name>
<evidence type="ECO:0000313" key="6">
    <source>
        <dbReference type="EMBL" id="TMQ53117.1"/>
    </source>
</evidence>
<evidence type="ECO:0000256" key="1">
    <source>
        <dbReference type="ARBA" id="ARBA00004141"/>
    </source>
</evidence>
<dbReference type="InterPro" id="IPR007269">
    <property type="entry name" value="ICMT_MeTrfase"/>
</dbReference>
<evidence type="ECO:0000256" key="5">
    <source>
        <dbReference type="SAM" id="Phobius"/>
    </source>
</evidence>
<dbReference type="InterPro" id="IPR052527">
    <property type="entry name" value="Metal_cation-efflux_comp"/>
</dbReference>
<evidence type="ECO:0000313" key="7">
    <source>
        <dbReference type="Proteomes" id="UP000317716"/>
    </source>
</evidence>
<dbReference type="EMBL" id="VBOS01000304">
    <property type="protein sequence ID" value="TMQ53117.1"/>
    <property type="molecule type" value="Genomic_DNA"/>
</dbReference>
<dbReference type="GO" id="GO:0004671">
    <property type="term" value="F:protein C-terminal S-isoprenylcysteine carboxyl O-methyltransferase activity"/>
    <property type="evidence" value="ECO:0007669"/>
    <property type="project" value="InterPro"/>
</dbReference>
<feature type="transmembrane region" description="Helical" evidence="5">
    <location>
        <begin position="207"/>
        <end position="226"/>
    </location>
</feature>
<dbReference type="Gene3D" id="1.20.120.1630">
    <property type="match status" value="1"/>
</dbReference>
<feature type="transmembrane region" description="Helical" evidence="5">
    <location>
        <begin position="65"/>
        <end position="90"/>
    </location>
</feature>
<dbReference type="Pfam" id="PF04140">
    <property type="entry name" value="ICMT"/>
    <property type="match status" value="1"/>
</dbReference>
<dbReference type="Proteomes" id="UP000317716">
    <property type="component" value="Unassembled WGS sequence"/>
</dbReference>
<accession>A0A538SP37</accession>
<reference evidence="6 7" key="1">
    <citation type="journal article" date="2019" name="Nat. Microbiol.">
        <title>Mediterranean grassland soil C-N compound turnover is dependent on rainfall and depth, and is mediated by genomically divergent microorganisms.</title>
        <authorList>
            <person name="Diamond S."/>
            <person name="Andeer P.F."/>
            <person name="Li Z."/>
            <person name="Crits-Christoph A."/>
            <person name="Burstein D."/>
            <person name="Anantharaman K."/>
            <person name="Lane K.R."/>
            <person name="Thomas B.C."/>
            <person name="Pan C."/>
            <person name="Northen T.R."/>
            <person name="Banfield J.F."/>
        </authorList>
    </citation>
    <scope>NUCLEOTIDE SEQUENCE [LARGE SCALE GENOMIC DNA]</scope>
    <source>
        <strain evidence="6">WS_2</strain>
    </source>
</reference>
<keyword evidence="6" id="KW-0489">Methyltransferase</keyword>
<dbReference type="GO" id="GO:0016020">
    <property type="term" value="C:membrane"/>
    <property type="evidence" value="ECO:0007669"/>
    <property type="project" value="UniProtKB-SubCell"/>
</dbReference>
<keyword evidence="4 5" id="KW-0472">Membrane</keyword>
<evidence type="ECO:0000256" key="3">
    <source>
        <dbReference type="ARBA" id="ARBA00022989"/>
    </source>
</evidence>
<comment type="subcellular location">
    <subcellularLocation>
        <location evidence="1">Membrane</location>
        <topology evidence="1">Multi-pass membrane protein</topology>
    </subcellularLocation>
</comment>
<dbReference type="AlphaFoldDB" id="A0A538SP37"/>